<feature type="active site" description="Proton acceptor" evidence="6">
    <location>
        <position position="294"/>
    </location>
</feature>
<feature type="active site" evidence="6">
    <location>
        <position position="227"/>
    </location>
</feature>
<feature type="binding site" evidence="7">
    <location>
        <position position="260"/>
    </location>
    <ligand>
        <name>Zn(2+)</name>
        <dbReference type="ChEBI" id="CHEBI:29105"/>
        <label>1</label>
    </ligand>
</feature>
<dbReference type="InterPro" id="IPR036264">
    <property type="entry name" value="Bact_exopeptidase_dim_dom"/>
</dbReference>
<dbReference type="Proteomes" id="UP000186601">
    <property type="component" value="Unassembled WGS sequence"/>
</dbReference>
<dbReference type="GO" id="GO:0051603">
    <property type="term" value="P:proteolysis involved in protein catabolic process"/>
    <property type="evidence" value="ECO:0007669"/>
    <property type="project" value="TreeGrafter"/>
</dbReference>
<comment type="caution">
    <text evidence="10">The sequence shown here is derived from an EMBL/GenBank/DDBJ whole genome shotgun (WGS) entry which is preliminary data.</text>
</comment>
<evidence type="ECO:0000259" key="9">
    <source>
        <dbReference type="Pfam" id="PF07687"/>
    </source>
</evidence>
<dbReference type="Gene3D" id="1.10.150.900">
    <property type="match status" value="1"/>
</dbReference>
<evidence type="ECO:0000313" key="11">
    <source>
        <dbReference type="Proteomes" id="UP000186601"/>
    </source>
</evidence>
<name>A0A2R6NE66_9APHY</name>
<evidence type="ECO:0000256" key="7">
    <source>
        <dbReference type="PIRSR" id="PIRSR037217-2"/>
    </source>
</evidence>
<dbReference type="InterPro" id="IPR011650">
    <property type="entry name" value="Peptidase_M20_dimer"/>
</dbReference>
<keyword evidence="5 7" id="KW-0862">Zinc</keyword>
<dbReference type="GO" id="GO:0000328">
    <property type="term" value="C:fungal-type vacuole lumen"/>
    <property type="evidence" value="ECO:0007669"/>
    <property type="project" value="TreeGrafter"/>
</dbReference>
<dbReference type="Gene3D" id="3.40.630.10">
    <property type="entry name" value="Zn peptidases"/>
    <property type="match status" value="1"/>
</dbReference>
<dbReference type="SUPFAM" id="SSF53187">
    <property type="entry name" value="Zn-dependent exopeptidases"/>
    <property type="match status" value="1"/>
</dbReference>
<evidence type="ECO:0000256" key="6">
    <source>
        <dbReference type="PIRSR" id="PIRSR037217-1"/>
    </source>
</evidence>
<dbReference type="PROSITE" id="PS00758">
    <property type="entry name" value="ARGE_DAPE_CPG2_1"/>
    <property type="match status" value="1"/>
</dbReference>
<gene>
    <name evidence="10" type="ORF">PHLCEN_2v13443</name>
</gene>
<reference evidence="10 11" key="1">
    <citation type="submission" date="2018-02" db="EMBL/GenBank/DDBJ databases">
        <title>Genome sequence of the basidiomycete white-rot fungus Phlebia centrifuga.</title>
        <authorList>
            <person name="Granchi Z."/>
            <person name="Peng M."/>
            <person name="de Vries R.P."/>
            <person name="Hilden K."/>
            <person name="Makela M.R."/>
            <person name="Grigoriev I."/>
            <person name="Riley R."/>
        </authorList>
    </citation>
    <scope>NUCLEOTIDE SEQUENCE [LARGE SCALE GENOMIC DNA]</scope>
    <source>
        <strain evidence="10 11">FBCC195</strain>
    </source>
</reference>
<feature type="binding site" evidence="7">
    <location>
        <position position="260"/>
    </location>
    <ligand>
        <name>Zn(2+)</name>
        <dbReference type="ChEBI" id="CHEBI:29105"/>
        <label>2</label>
    </ligand>
</feature>
<comment type="similarity">
    <text evidence="1">Belongs to the peptidase M20A family.</text>
</comment>
<dbReference type="PANTHER" id="PTHR45962:SF1">
    <property type="entry name" value="N-FATTY-ACYL-AMINO ACID SYNTHASE_HYDROLASE PM20D1"/>
    <property type="match status" value="1"/>
</dbReference>
<evidence type="ECO:0000313" key="10">
    <source>
        <dbReference type="EMBL" id="PSR70670.1"/>
    </source>
</evidence>
<keyword evidence="8" id="KW-1133">Transmembrane helix</keyword>
<dbReference type="GO" id="GO:0004181">
    <property type="term" value="F:metallocarboxypeptidase activity"/>
    <property type="evidence" value="ECO:0007669"/>
    <property type="project" value="InterPro"/>
</dbReference>
<dbReference type="SUPFAM" id="SSF55031">
    <property type="entry name" value="Bacterial exopeptidase dimerisation domain"/>
    <property type="match status" value="1"/>
</dbReference>
<feature type="transmembrane region" description="Helical" evidence="8">
    <location>
        <begin position="76"/>
        <end position="93"/>
    </location>
</feature>
<evidence type="ECO:0000256" key="3">
    <source>
        <dbReference type="ARBA" id="ARBA00022723"/>
    </source>
</evidence>
<dbReference type="InterPro" id="IPR002933">
    <property type="entry name" value="Peptidase_M20"/>
</dbReference>
<dbReference type="FunFam" id="3.40.630.10:FF:000027">
    <property type="entry name" value="N-fatty-acyl-amino acid synthase/hydrolase PM20D1"/>
    <property type="match status" value="1"/>
</dbReference>
<dbReference type="Pfam" id="PF07687">
    <property type="entry name" value="M20_dimer"/>
    <property type="match status" value="1"/>
</dbReference>
<feature type="binding site" evidence="7">
    <location>
        <position position="323"/>
    </location>
    <ligand>
        <name>Zn(2+)</name>
        <dbReference type="ChEBI" id="CHEBI:29105"/>
        <label>2</label>
    </ligand>
</feature>
<protein>
    <recommendedName>
        <fullName evidence="9">Peptidase M20 dimerisation domain-containing protein</fullName>
    </recommendedName>
</protein>
<keyword evidence="8" id="KW-0812">Transmembrane</keyword>
<dbReference type="InterPro" id="IPR017141">
    <property type="entry name" value="Pept_M20_carboxypep"/>
</dbReference>
<keyword evidence="3 7" id="KW-0479">Metal-binding</keyword>
<dbReference type="PANTHER" id="PTHR45962">
    <property type="entry name" value="N-FATTY-ACYL-AMINO ACID SYNTHASE/HYDROLASE PM20D1"/>
    <property type="match status" value="1"/>
</dbReference>
<evidence type="ECO:0000256" key="4">
    <source>
        <dbReference type="ARBA" id="ARBA00022801"/>
    </source>
</evidence>
<feature type="binding site" evidence="7">
    <location>
        <position position="295"/>
    </location>
    <ligand>
        <name>Zn(2+)</name>
        <dbReference type="ChEBI" id="CHEBI:29105"/>
        <label>1</label>
    </ligand>
</feature>
<dbReference type="EMBL" id="MLYV02001336">
    <property type="protein sequence ID" value="PSR70670.1"/>
    <property type="molecule type" value="Genomic_DNA"/>
</dbReference>
<proteinExistence type="inferred from homology"/>
<sequence length="636" mass="69052">MHADDWPVIQLIRQSSTLSKPLVSQLPHPLSVSSNLNDMEKSEYFKEAIDPELSISYQTGRRRASLARMPDQIRRIVLFCCVCVLGFLTYAAAKPSIWSIDGKSAAPVLQDPSGSECPQASPISSSLHADLLKLLEKEFASEGYKAKAYETLGGAVRIPTQMFDDLPEPGQDSRWDIFTQFHDYLTASFPLVHTTLRKTTVNTYALVYHWQGSDKALKPILLTAHQDVVPVEPKTADSWVNPPFSGLFDGEWIWGRGSCDDKSGLISTLSAVESLIQHGFQPTRTVVLAFGIDEERGGISGATAIRDHLLTTYGEDAFSILVDEGGFQELREDVLIAYPAVAEKGSFNLRIEVSTPGGHSSVPPAHTGIGILAALVTELEEHPHPIQLYRNATFYESLQCQAAHDPKLTPHLKNLIKGSLNSDKALLELETELLETNPQFKAIAGTTQAVDIIGGGVKVNALPESTFAIVNHRIAGHSSVGALKAHITTVLGPVTARYNLSFDAFGLGAGHAANGLVTLSDAFDTGLEPAPITPTSGSGPYELLSGTIINAIESSPRKAYSGKKAVVAPSISLGNTDTKHYWNLTKHIFRYGHKGGFDAYNGAHTVNEAIRAEGFLEMIRFFSQLILNSDQTDLLE</sequence>
<evidence type="ECO:0000256" key="8">
    <source>
        <dbReference type="SAM" id="Phobius"/>
    </source>
</evidence>
<evidence type="ECO:0000256" key="5">
    <source>
        <dbReference type="ARBA" id="ARBA00022833"/>
    </source>
</evidence>
<organism evidence="10 11">
    <name type="scientific">Hermanssonia centrifuga</name>
    <dbReference type="NCBI Taxonomy" id="98765"/>
    <lineage>
        <taxon>Eukaryota</taxon>
        <taxon>Fungi</taxon>
        <taxon>Dikarya</taxon>
        <taxon>Basidiomycota</taxon>
        <taxon>Agaricomycotina</taxon>
        <taxon>Agaricomycetes</taxon>
        <taxon>Polyporales</taxon>
        <taxon>Meruliaceae</taxon>
        <taxon>Hermanssonia</taxon>
    </lineage>
</organism>
<dbReference type="GO" id="GO:0046872">
    <property type="term" value="F:metal ion binding"/>
    <property type="evidence" value="ECO:0007669"/>
    <property type="project" value="UniProtKB-KW"/>
</dbReference>
<dbReference type="InterPro" id="IPR047177">
    <property type="entry name" value="Pept_M20A"/>
</dbReference>
<keyword evidence="4" id="KW-0378">Hydrolase</keyword>
<keyword evidence="8" id="KW-0472">Membrane</keyword>
<evidence type="ECO:0000256" key="2">
    <source>
        <dbReference type="ARBA" id="ARBA00022670"/>
    </source>
</evidence>
<dbReference type="InterPro" id="IPR001261">
    <property type="entry name" value="ArgE/DapE_CS"/>
</dbReference>
<dbReference type="Pfam" id="PF01546">
    <property type="entry name" value="Peptidase_M20"/>
    <property type="match status" value="1"/>
</dbReference>
<feature type="binding site" evidence="7">
    <location>
        <position position="225"/>
    </location>
    <ligand>
        <name>Zn(2+)</name>
        <dbReference type="ChEBI" id="CHEBI:29105"/>
        <label>2</label>
    </ligand>
</feature>
<feature type="binding site" evidence="7">
    <location>
        <position position="604"/>
    </location>
    <ligand>
        <name>Zn(2+)</name>
        <dbReference type="ChEBI" id="CHEBI:29105"/>
        <label>1</label>
    </ligand>
</feature>
<dbReference type="AlphaFoldDB" id="A0A2R6NE66"/>
<keyword evidence="2" id="KW-0645">Protease</keyword>
<dbReference type="PROSITE" id="PS00759">
    <property type="entry name" value="ARGE_DAPE_CPG2_2"/>
    <property type="match status" value="1"/>
</dbReference>
<keyword evidence="11" id="KW-1185">Reference proteome</keyword>
<evidence type="ECO:0000256" key="1">
    <source>
        <dbReference type="ARBA" id="ARBA00006247"/>
    </source>
</evidence>
<dbReference type="Gene3D" id="3.30.70.360">
    <property type="match status" value="1"/>
</dbReference>
<accession>A0A2R6NE66</accession>
<dbReference type="CDD" id="cd05674">
    <property type="entry name" value="M20_yscS"/>
    <property type="match status" value="1"/>
</dbReference>
<dbReference type="PIRSF" id="PIRSF037217">
    <property type="entry name" value="Carboxypeptidase_S"/>
    <property type="match status" value="1"/>
</dbReference>
<feature type="domain" description="Peptidase M20 dimerisation" evidence="9">
    <location>
        <begin position="341"/>
        <end position="496"/>
    </location>
</feature>
<dbReference type="OrthoDB" id="3064516at2759"/>
<dbReference type="STRING" id="98765.A0A2R6NE66"/>